<dbReference type="SUPFAM" id="SSF46689">
    <property type="entry name" value="Homeodomain-like"/>
    <property type="match status" value="1"/>
</dbReference>
<evidence type="ECO:0000259" key="5">
    <source>
        <dbReference type="PROSITE" id="PS50977"/>
    </source>
</evidence>
<dbReference type="RefSeq" id="WP_090632852.1">
    <property type="nucleotide sequence ID" value="NZ_FOCP01000015.1"/>
</dbReference>
<keyword evidence="1" id="KW-0805">Transcription regulation</keyword>
<dbReference type="InterPro" id="IPR011075">
    <property type="entry name" value="TetR_C"/>
</dbReference>
<name>A0A1H8FYD0_9PROT</name>
<dbReference type="OrthoDB" id="270177at2"/>
<protein>
    <submittedName>
        <fullName evidence="6">Transcriptional regulator, TetR family</fullName>
    </submittedName>
</protein>
<evidence type="ECO:0000313" key="7">
    <source>
        <dbReference type="Proteomes" id="UP000199459"/>
    </source>
</evidence>
<dbReference type="Gene3D" id="1.10.357.10">
    <property type="entry name" value="Tetracycline Repressor, domain 2"/>
    <property type="match status" value="1"/>
</dbReference>
<keyword evidence="3" id="KW-0804">Transcription</keyword>
<evidence type="ECO:0000313" key="6">
    <source>
        <dbReference type="EMBL" id="SEN36247.1"/>
    </source>
</evidence>
<dbReference type="Pfam" id="PF16925">
    <property type="entry name" value="TetR_C_13"/>
    <property type="match status" value="1"/>
</dbReference>
<reference evidence="6 7" key="1">
    <citation type="submission" date="2016-10" db="EMBL/GenBank/DDBJ databases">
        <authorList>
            <person name="de Groot N.N."/>
        </authorList>
    </citation>
    <scope>NUCLEOTIDE SEQUENCE [LARGE SCALE GENOMIC DNA]</scope>
    <source>
        <strain evidence="6 7">Nm22</strain>
    </source>
</reference>
<dbReference type="InterPro" id="IPR036271">
    <property type="entry name" value="Tet_transcr_reg_TetR-rel_C_sf"/>
</dbReference>
<dbReference type="Pfam" id="PF00440">
    <property type="entry name" value="TetR_N"/>
    <property type="match status" value="1"/>
</dbReference>
<dbReference type="Proteomes" id="UP000199459">
    <property type="component" value="Unassembled WGS sequence"/>
</dbReference>
<dbReference type="EMBL" id="FOCP01000015">
    <property type="protein sequence ID" value="SEN36247.1"/>
    <property type="molecule type" value="Genomic_DNA"/>
</dbReference>
<dbReference type="SUPFAM" id="SSF48498">
    <property type="entry name" value="Tetracyclin repressor-like, C-terminal domain"/>
    <property type="match status" value="1"/>
</dbReference>
<proteinExistence type="predicted"/>
<gene>
    <name evidence="6" type="ORF">SAMN05216325_11526</name>
</gene>
<dbReference type="PROSITE" id="PS50977">
    <property type="entry name" value="HTH_TETR_2"/>
    <property type="match status" value="1"/>
</dbReference>
<dbReference type="InterPro" id="IPR009057">
    <property type="entry name" value="Homeodomain-like_sf"/>
</dbReference>
<dbReference type="GO" id="GO:0003677">
    <property type="term" value="F:DNA binding"/>
    <property type="evidence" value="ECO:0007669"/>
    <property type="project" value="UniProtKB-UniRule"/>
</dbReference>
<evidence type="ECO:0000256" key="2">
    <source>
        <dbReference type="ARBA" id="ARBA00023125"/>
    </source>
</evidence>
<dbReference type="PANTHER" id="PTHR47506:SF1">
    <property type="entry name" value="HTH-TYPE TRANSCRIPTIONAL REGULATOR YJDC"/>
    <property type="match status" value="1"/>
</dbReference>
<dbReference type="PANTHER" id="PTHR47506">
    <property type="entry name" value="TRANSCRIPTIONAL REGULATORY PROTEIN"/>
    <property type="match status" value="1"/>
</dbReference>
<feature type="DNA-binding region" description="H-T-H motif" evidence="4">
    <location>
        <begin position="29"/>
        <end position="48"/>
    </location>
</feature>
<evidence type="ECO:0000256" key="3">
    <source>
        <dbReference type="ARBA" id="ARBA00023163"/>
    </source>
</evidence>
<accession>A0A1H8FYD0</accession>
<evidence type="ECO:0000256" key="1">
    <source>
        <dbReference type="ARBA" id="ARBA00023015"/>
    </source>
</evidence>
<feature type="domain" description="HTH tetR-type" evidence="5">
    <location>
        <begin position="6"/>
        <end position="66"/>
    </location>
</feature>
<dbReference type="InterPro" id="IPR001647">
    <property type="entry name" value="HTH_TetR"/>
</dbReference>
<keyword evidence="2 4" id="KW-0238">DNA-binding</keyword>
<dbReference type="AlphaFoldDB" id="A0A1H8FYD0"/>
<dbReference type="Gene3D" id="1.10.10.60">
    <property type="entry name" value="Homeodomain-like"/>
    <property type="match status" value="1"/>
</dbReference>
<evidence type="ECO:0000256" key="4">
    <source>
        <dbReference type="PROSITE-ProRule" id="PRU00335"/>
    </source>
</evidence>
<sequence length="195" mass="22024">MARTKSFDEDKALEQAMLLFWKKGYSATSMKELEHVMGLTITSIYNAYGNKRALFEKALNYYLQHILVRFIESLDSADSPENALKSVLMEVIHLHFNPSHPGGCLVILSILESEQHDEQSKNILSSALNLLRDRIIQRLEKDKENGEITLETDSQSIANHVTALITGMTTMARAGFSQKDLENLIEDSVVKLLNK</sequence>
<organism evidence="6 7">
    <name type="scientific">Nitrosomonas marina</name>
    <dbReference type="NCBI Taxonomy" id="917"/>
    <lineage>
        <taxon>Bacteria</taxon>
        <taxon>Pseudomonadati</taxon>
        <taxon>Pseudomonadota</taxon>
        <taxon>Betaproteobacteria</taxon>
        <taxon>Nitrosomonadales</taxon>
        <taxon>Nitrosomonadaceae</taxon>
        <taxon>Nitrosomonas</taxon>
    </lineage>
</organism>